<reference evidence="2 3" key="1">
    <citation type="submission" date="2021-11" db="EMBL/GenBank/DDBJ databases">
        <title>Draft genome sequence of Actinomycetospora sp. SF1 isolated from the rhizosphere soil.</title>
        <authorList>
            <person name="Duangmal K."/>
            <person name="Chantavorakit T."/>
        </authorList>
    </citation>
    <scope>NUCLEOTIDE SEQUENCE [LARGE SCALE GENOMIC DNA]</scope>
    <source>
        <strain evidence="2 3">TBRC 5722</strain>
    </source>
</reference>
<evidence type="ECO:0000313" key="2">
    <source>
        <dbReference type="EMBL" id="MCD2197802.1"/>
    </source>
</evidence>
<evidence type="ECO:0008006" key="4">
    <source>
        <dbReference type="Google" id="ProtNLM"/>
    </source>
</evidence>
<evidence type="ECO:0000313" key="3">
    <source>
        <dbReference type="Proteomes" id="UP001199469"/>
    </source>
</evidence>
<accession>A0ABS8PHU4</accession>
<dbReference type="RefSeq" id="WP_230740115.1">
    <property type="nucleotide sequence ID" value="NZ_JAJNDB010000009.1"/>
</dbReference>
<organism evidence="2 3">
    <name type="scientific">Actinomycetospora endophytica</name>
    <dbReference type="NCBI Taxonomy" id="2291215"/>
    <lineage>
        <taxon>Bacteria</taxon>
        <taxon>Bacillati</taxon>
        <taxon>Actinomycetota</taxon>
        <taxon>Actinomycetes</taxon>
        <taxon>Pseudonocardiales</taxon>
        <taxon>Pseudonocardiaceae</taxon>
        <taxon>Actinomycetospora</taxon>
    </lineage>
</organism>
<sequence length="105" mass="10851">MKRLFWMGVGVAVGVSASRKVSQAAHRASPAGVGASLGEGLRELGAGLGAFGAEVRAGMSEREDELYSYVEQSTNIPVRPAVPAAPEPTPAARHTRAPRRGAAGR</sequence>
<dbReference type="Proteomes" id="UP001199469">
    <property type="component" value="Unassembled WGS sequence"/>
</dbReference>
<comment type="caution">
    <text evidence="2">The sequence shown here is derived from an EMBL/GenBank/DDBJ whole genome shotgun (WGS) entry which is preliminary data.</text>
</comment>
<evidence type="ECO:0000256" key="1">
    <source>
        <dbReference type="SAM" id="MobiDB-lite"/>
    </source>
</evidence>
<feature type="region of interest" description="Disordered" evidence="1">
    <location>
        <begin position="77"/>
        <end position="105"/>
    </location>
</feature>
<dbReference type="EMBL" id="JAJNDB010000009">
    <property type="protein sequence ID" value="MCD2197802.1"/>
    <property type="molecule type" value="Genomic_DNA"/>
</dbReference>
<protein>
    <recommendedName>
        <fullName evidence="4">Secreted protein</fullName>
    </recommendedName>
</protein>
<keyword evidence="3" id="KW-1185">Reference proteome</keyword>
<proteinExistence type="predicted"/>
<gene>
    <name evidence="2" type="ORF">LQ327_30965</name>
</gene>
<name>A0ABS8PHU4_9PSEU</name>